<proteinExistence type="predicted"/>
<evidence type="ECO:0000313" key="3">
    <source>
        <dbReference type="WBParaSite" id="ALUE_0000345301-mRNA-1"/>
    </source>
</evidence>
<feature type="compositionally biased region" description="Low complexity" evidence="1">
    <location>
        <begin position="91"/>
        <end position="109"/>
    </location>
</feature>
<evidence type="ECO:0000256" key="1">
    <source>
        <dbReference type="SAM" id="MobiDB-lite"/>
    </source>
</evidence>
<protein>
    <submittedName>
        <fullName evidence="3">DUF4005 domain-containing protein</fullName>
    </submittedName>
</protein>
<dbReference type="WBParaSite" id="ALUE_0000345301-mRNA-1">
    <property type="protein sequence ID" value="ALUE_0000345301-mRNA-1"/>
    <property type="gene ID" value="ALUE_0000345301"/>
</dbReference>
<sequence>MEEEARTRRKNFSWKSARSVSAPSRKKWYKRMPMSMRRMGSQQNLCDQNFNHVSRRLVGAIATWHDIHANLLRLSFDRGEQSTSSEEEDLSSGSEYFSCYSASSSRSSDSLHGSLFISSGSFSKSLWGMAKDFQCEHYTGNNKSNAGGKKH</sequence>
<feature type="region of interest" description="Disordered" evidence="1">
    <location>
        <begin position="82"/>
        <end position="109"/>
    </location>
</feature>
<dbReference type="Proteomes" id="UP000036681">
    <property type="component" value="Unplaced"/>
</dbReference>
<name>A0A0M3HNV8_ASCLU</name>
<dbReference type="AlphaFoldDB" id="A0A0M3HNV8"/>
<evidence type="ECO:0000313" key="2">
    <source>
        <dbReference type="Proteomes" id="UP000036681"/>
    </source>
</evidence>
<reference evidence="3" key="1">
    <citation type="submission" date="2017-02" db="UniProtKB">
        <authorList>
            <consortium name="WormBaseParasite"/>
        </authorList>
    </citation>
    <scope>IDENTIFICATION</scope>
</reference>
<keyword evidence="2" id="KW-1185">Reference proteome</keyword>
<accession>A0A0M3HNV8</accession>
<organism evidence="2 3">
    <name type="scientific">Ascaris lumbricoides</name>
    <name type="common">Giant roundworm</name>
    <dbReference type="NCBI Taxonomy" id="6252"/>
    <lineage>
        <taxon>Eukaryota</taxon>
        <taxon>Metazoa</taxon>
        <taxon>Ecdysozoa</taxon>
        <taxon>Nematoda</taxon>
        <taxon>Chromadorea</taxon>
        <taxon>Rhabditida</taxon>
        <taxon>Spirurina</taxon>
        <taxon>Ascaridomorpha</taxon>
        <taxon>Ascaridoidea</taxon>
        <taxon>Ascarididae</taxon>
        <taxon>Ascaris</taxon>
    </lineage>
</organism>